<proteinExistence type="predicted"/>
<dbReference type="Proteomes" id="UP000325395">
    <property type="component" value="Unassembled WGS sequence"/>
</dbReference>
<evidence type="ECO:0000313" key="4">
    <source>
        <dbReference type="EMBL" id="KAE8417428.1"/>
    </source>
</evidence>
<dbReference type="EMBL" id="ML735738">
    <property type="protein sequence ID" value="KAE8417428.1"/>
    <property type="molecule type" value="Genomic_DNA"/>
</dbReference>
<dbReference type="Gene3D" id="3.40.50.300">
    <property type="entry name" value="P-loop containing nucleotide triphosphate hydrolases"/>
    <property type="match status" value="1"/>
</dbReference>
<keyword evidence="2" id="KW-0347">Helicase</keyword>
<dbReference type="Pfam" id="PF00270">
    <property type="entry name" value="DEAD"/>
    <property type="match status" value="1"/>
</dbReference>
<protein>
    <submittedName>
        <fullName evidence="4">P-loop containing nucleoside triphosphate hydrolase protein</fullName>
    </submittedName>
</protein>
<sequence>MTKLGLPVVDISPQGKQPLSFQLGHTSIEVWAPHQDPRVHDFEPDRWQREILDQIDAGKSPFVVAPTSAGKTFISFYAIKQILEGDNEGAIVYVAPTKALVNQIAVEVQARFSKNFKETGESVLAIHTRDYRINNPTGCQVLITVPHILQIMLLAPGQMQTYDDGVIWEQLLLLAPWPIIALSATVGNPQEFNKWLELTQRANVNELEMIEHSTRY</sequence>
<dbReference type="InterPro" id="IPR011545">
    <property type="entry name" value="DEAD/DEAH_box_helicase_dom"/>
</dbReference>
<evidence type="ECO:0000259" key="3">
    <source>
        <dbReference type="PROSITE" id="PS51192"/>
    </source>
</evidence>
<keyword evidence="1 4" id="KW-0378">Hydrolase</keyword>
<evidence type="ECO:0000256" key="2">
    <source>
        <dbReference type="ARBA" id="ARBA00022806"/>
    </source>
</evidence>
<dbReference type="PANTHER" id="PTHR44533">
    <property type="entry name" value="DEAD/H RNA HELICASE, PUTATIVE-RELATED"/>
    <property type="match status" value="1"/>
</dbReference>
<dbReference type="PROSITE" id="PS51192">
    <property type="entry name" value="HELICASE_ATP_BIND_1"/>
    <property type="match status" value="1"/>
</dbReference>
<keyword evidence="2" id="KW-0067">ATP-binding</keyword>
<accession>A0ABQ6WK46</accession>
<evidence type="ECO:0000256" key="1">
    <source>
        <dbReference type="ARBA" id="ARBA00022801"/>
    </source>
</evidence>
<dbReference type="GO" id="GO:0016787">
    <property type="term" value="F:hydrolase activity"/>
    <property type="evidence" value="ECO:0007669"/>
    <property type="project" value="UniProtKB-KW"/>
</dbReference>
<dbReference type="PANTHER" id="PTHR44533:SF4">
    <property type="entry name" value="DEAD_H RNA HELICASE, PUTATIVE-RELATED"/>
    <property type="match status" value="1"/>
</dbReference>
<dbReference type="InterPro" id="IPR052431">
    <property type="entry name" value="SKI2_subfamily_helicases"/>
</dbReference>
<dbReference type="SMART" id="SM00487">
    <property type="entry name" value="DEXDc"/>
    <property type="match status" value="1"/>
</dbReference>
<dbReference type="InterPro" id="IPR014001">
    <property type="entry name" value="Helicase_ATP-bd"/>
</dbReference>
<keyword evidence="2" id="KW-0547">Nucleotide-binding</keyword>
<keyword evidence="5" id="KW-1185">Reference proteome</keyword>
<feature type="domain" description="Helicase ATP-binding" evidence="3">
    <location>
        <begin position="52"/>
        <end position="204"/>
    </location>
</feature>
<gene>
    <name evidence="4" type="ORF">BDV36DRAFT_296165</name>
</gene>
<evidence type="ECO:0000313" key="5">
    <source>
        <dbReference type="Proteomes" id="UP000325395"/>
    </source>
</evidence>
<organism evidence="4 5">
    <name type="scientific">Aspergillus pseudocaelatus</name>
    <dbReference type="NCBI Taxonomy" id="1825620"/>
    <lineage>
        <taxon>Eukaryota</taxon>
        <taxon>Fungi</taxon>
        <taxon>Dikarya</taxon>
        <taxon>Ascomycota</taxon>
        <taxon>Pezizomycotina</taxon>
        <taxon>Eurotiomycetes</taxon>
        <taxon>Eurotiomycetidae</taxon>
        <taxon>Eurotiales</taxon>
        <taxon>Aspergillaceae</taxon>
        <taxon>Aspergillus</taxon>
        <taxon>Aspergillus subgen. Circumdati</taxon>
    </lineage>
</organism>
<name>A0ABQ6WK46_9EURO</name>
<reference evidence="4 5" key="1">
    <citation type="submission" date="2019-04" db="EMBL/GenBank/DDBJ databases">
        <authorList>
            <consortium name="DOE Joint Genome Institute"/>
            <person name="Mondo S."/>
            <person name="Kjaerbolling I."/>
            <person name="Vesth T."/>
            <person name="Frisvad J.C."/>
            <person name="Nybo J.L."/>
            <person name="Theobald S."/>
            <person name="Kildgaard S."/>
            <person name="Isbrandt T."/>
            <person name="Kuo A."/>
            <person name="Sato A."/>
            <person name="Lyhne E.K."/>
            <person name="Kogle M.E."/>
            <person name="Wiebenga A."/>
            <person name="Kun R.S."/>
            <person name="Lubbers R.J."/>
            <person name="Makela M.R."/>
            <person name="Barry K."/>
            <person name="Chovatia M."/>
            <person name="Clum A."/>
            <person name="Daum C."/>
            <person name="Haridas S."/>
            <person name="He G."/>
            <person name="LaButti K."/>
            <person name="Lipzen A."/>
            <person name="Riley R."/>
            <person name="Salamov A."/>
            <person name="Simmons B.A."/>
            <person name="Magnuson J.K."/>
            <person name="Henrissat B."/>
            <person name="Mortensen U.H."/>
            <person name="Larsen T.O."/>
            <person name="Devries R.P."/>
            <person name="Grigoriev I.V."/>
            <person name="Machida M."/>
            <person name="Baker S.E."/>
            <person name="Andersen M.R."/>
            <person name="Cantor M.N."/>
            <person name="Hua S.X."/>
        </authorList>
    </citation>
    <scope>NUCLEOTIDE SEQUENCE [LARGE SCALE GENOMIC DNA]</scope>
    <source>
        <strain evidence="4 5">CBS 117616</strain>
    </source>
</reference>
<dbReference type="InterPro" id="IPR027417">
    <property type="entry name" value="P-loop_NTPase"/>
</dbReference>
<dbReference type="SUPFAM" id="SSF52540">
    <property type="entry name" value="P-loop containing nucleoside triphosphate hydrolases"/>
    <property type="match status" value="1"/>
</dbReference>